<keyword evidence="1" id="KW-0732">Signal</keyword>
<keyword evidence="3" id="KW-1185">Reference proteome</keyword>
<name>A0ABW0PL62_9BURK</name>
<dbReference type="RefSeq" id="WP_379723756.1">
    <property type="nucleotide sequence ID" value="NZ_JBHSMS010000054.1"/>
</dbReference>
<comment type="caution">
    <text evidence="2">The sequence shown here is derived from an EMBL/GenBank/DDBJ whole genome shotgun (WGS) entry which is preliminary data.</text>
</comment>
<feature type="signal peptide" evidence="1">
    <location>
        <begin position="1"/>
        <end position="21"/>
    </location>
</feature>
<evidence type="ECO:0008006" key="4">
    <source>
        <dbReference type="Google" id="ProtNLM"/>
    </source>
</evidence>
<dbReference type="Proteomes" id="UP001596031">
    <property type="component" value="Unassembled WGS sequence"/>
</dbReference>
<dbReference type="EMBL" id="JBHSMS010000054">
    <property type="protein sequence ID" value="MFC5512798.1"/>
    <property type="molecule type" value="Genomic_DNA"/>
</dbReference>
<organism evidence="2 3">
    <name type="scientific">Massilia jejuensis</name>
    <dbReference type="NCBI Taxonomy" id="648894"/>
    <lineage>
        <taxon>Bacteria</taxon>
        <taxon>Pseudomonadati</taxon>
        <taxon>Pseudomonadota</taxon>
        <taxon>Betaproteobacteria</taxon>
        <taxon>Burkholderiales</taxon>
        <taxon>Oxalobacteraceae</taxon>
        <taxon>Telluria group</taxon>
        <taxon>Massilia</taxon>
    </lineage>
</organism>
<gene>
    <name evidence="2" type="ORF">ACFPOU_16975</name>
</gene>
<proteinExistence type="predicted"/>
<feature type="chain" id="PRO_5045574538" description="SH3 domain-containing protein" evidence="1">
    <location>
        <begin position="22"/>
        <end position="123"/>
    </location>
</feature>
<accession>A0ABW0PL62</accession>
<reference evidence="3" key="1">
    <citation type="journal article" date="2019" name="Int. J. Syst. Evol. Microbiol.">
        <title>The Global Catalogue of Microorganisms (GCM) 10K type strain sequencing project: providing services to taxonomists for standard genome sequencing and annotation.</title>
        <authorList>
            <consortium name="The Broad Institute Genomics Platform"/>
            <consortium name="The Broad Institute Genome Sequencing Center for Infectious Disease"/>
            <person name="Wu L."/>
            <person name="Ma J."/>
        </authorList>
    </citation>
    <scope>NUCLEOTIDE SEQUENCE [LARGE SCALE GENOMIC DNA]</scope>
    <source>
        <strain evidence="3">CCUG 38813</strain>
    </source>
</reference>
<protein>
    <recommendedName>
        <fullName evidence="4">SH3 domain-containing protein</fullName>
    </recommendedName>
</protein>
<evidence type="ECO:0000313" key="3">
    <source>
        <dbReference type="Proteomes" id="UP001596031"/>
    </source>
</evidence>
<evidence type="ECO:0000256" key="1">
    <source>
        <dbReference type="SAM" id="SignalP"/>
    </source>
</evidence>
<sequence length="123" mass="12595">MNIGKLTLLLCIAFSGGAALAQQAIVAPSPESSTSLDLYQAPDASLQPRQIKVAEAGLPLPVQARQGGFLKVDIGGQPYWIRSAKVRVSRSSTANCGALATLASRGQTASTPGASDDACSKPN</sequence>
<evidence type="ECO:0000313" key="2">
    <source>
        <dbReference type="EMBL" id="MFC5512798.1"/>
    </source>
</evidence>